<dbReference type="AlphaFoldDB" id="A0A6M3XU00"/>
<gene>
    <name evidence="1" type="ORF">TM448B02573_0005</name>
</gene>
<proteinExistence type="predicted"/>
<evidence type="ECO:0000313" key="1">
    <source>
        <dbReference type="EMBL" id="QJI01471.1"/>
    </source>
</evidence>
<reference evidence="1" key="1">
    <citation type="submission" date="2020-03" db="EMBL/GenBank/DDBJ databases">
        <title>The deep terrestrial virosphere.</title>
        <authorList>
            <person name="Holmfeldt K."/>
            <person name="Nilsson E."/>
            <person name="Simone D."/>
            <person name="Lopez-Fernandez M."/>
            <person name="Wu X."/>
            <person name="de Brujin I."/>
            <person name="Lundin D."/>
            <person name="Andersson A."/>
            <person name="Bertilsson S."/>
            <person name="Dopson M."/>
        </authorList>
    </citation>
    <scope>NUCLEOTIDE SEQUENCE</scope>
    <source>
        <strain evidence="1">TM448B02573</strain>
    </source>
</reference>
<sequence>MSKEFIPTLGNLIKKTDDVLSDVPKSCYPVYAKLFEGTMIETIIFYGESFEEQACEYCREAGWRSPT</sequence>
<protein>
    <submittedName>
        <fullName evidence="1">Uncharacterized protein</fullName>
    </submittedName>
</protein>
<name>A0A6M3XU00_9ZZZZ</name>
<organism evidence="1">
    <name type="scientific">viral metagenome</name>
    <dbReference type="NCBI Taxonomy" id="1070528"/>
    <lineage>
        <taxon>unclassified sequences</taxon>
        <taxon>metagenomes</taxon>
        <taxon>organismal metagenomes</taxon>
    </lineage>
</organism>
<accession>A0A6M3XU00</accession>
<dbReference type="EMBL" id="MT144926">
    <property type="protein sequence ID" value="QJI01471.1"/>
    <property type="molecule type" value="Genomic_DNA"/>
</dbReference>